<keyword evidence="3" id="KW-1185">Reference proteome</keyword>
<sequence>MVKTGPVRSKIFFIYAKIGTFRDMTPETDNKIIDITHFCSARELAIGRLTWRLKRYMDSYLEAELHMLGFCDFKTSYLVFLANIDENGTTNNELARRAGVTKQAMSKIVRLLEDDGYIYLVRNEKDSRSSRILINERGHELFRAVVSCMQNLQEKFDAIAGPRQIDQMLGTLSLLVDELDKETCS</sequence>
<proteinExistence type="predicted"/>
<evidence type="ECO:0000313" key="3">
    <source>
        <dbReference type="Proteomes" id="UP001501175"/>
    </source>
</evidence>
<dbReference type="InterPro" id="IPR000835">
    <property type="entry name" value="HTH_MarR-typ"/>
</dbReference>
<dbReference type="PANTHER" id="PTHR33164">
    <property type="entry name" value="TRANSCRIPTIONAL REGULATOR, MARR FAMILY"/>
    <property type="match status" value="1"/>
</dbReference>
<name>A0ABP8MYQ3_9BACT</name>
<dbReference type="EMBL" id="BAABHD010000030">
    <property type="protein sequence ID" value="GAA4458382.1"/>
    <property type="molecule type" value="Genomic_DNA"/>
</dbReference>
<dbReference type="Proteomes" id="UP001501175">
    <property type="component" value="Unassembled WGS sequence"/>
</dbReference>
<reference evidence="3" key="1">
    <citation type="journal article" date="2019" name="Int. J. Syst. Evol. Microbiol.">
        <title>The Global Catalogue of Microorganisms (GCM) 10K type strain sequencing project: providing services to taxonomists for standard genome sequencing and annotation.</title>
        <authorList>
            <consortium name="The Broad Institute Genomics Platform"/>
            <consortium name="The Broad Institute Genome Sequencing Center for Infectious Disease"/>
            <person name="Wu L."/>
            <person name="Ma J."/>
        </authorList>
    </citation>
    <scope>NUCLEOTIDE SEQUENCE [LARGE SCALE GENOMIC DNA]</scope>
    <source>
        <strain evidence="3">JCM 17927</strain>
    </source>
</reference>
<dbReference type="InterPro" id="IPR039422">
    <property type="entry name" value="MarR/SlyA-like"/>
</dbReference>
<dbReference type="SMART" id="SM00347">
    <property type="entry name" value="HTH_MARR"/>
    <property type="match status" value="1"/>
</dbReference>
<dbReference type="InterPro" id="IPR036388">
    <property type="entry name" value="WH-like_DNA-bd_sf"/>
</dbReference>
<dbReference type="PANTHER" id="PTHR33164:SF43">
    <property type="entry name" value="HTH-TYPE TRANSCRIPTIONAL REPRESSOR YETL"/>
    <property type="match status" value="1"/>
</dbReference>
<organism evidence="2 3">
    <name type="scientific">Nibrella saemangeumensis</name>
    <dbReference type="NCBI Taxonomy" id="1084526"/>
    <lineage>
        <taxon>Bacteria</taxon>
        <taxon>Pseudomonadati</taxon>
        <taxon>Bacteroidota</taxon>
        <taxon>Cytophagia</taxon>
        <taxon>Cytophagales</taxon>
        <taxon>Spirosomataceae</taxon>
        <taxon>Nibrella</taxon>
    </lineage>
</organism>
<evidence type="ECO:0000313" key="2">
    <source>
        <dbReference type="EMBL" id="GAA4458382.1"/>
    </source>
</evidence>
<accession>A0ABP8MYQ3</accession>
<dbReference type="Gene3D" id="1.10.10.10">
    <property type="entry name" value="Winged helix-like DNA-binding domain superfamily/Winged helix DNA-binding domain"/>
    <property type="match status" value="1"/>
</dbReference>
<dbReference type="Pfam" id="PF12802">
    <property type="entry name" value="MarR_2"/>
    <property type="match status" value="1"/>
</dbReference>
<comment type="caution">
    <text evidence="2">The sequence shown here is derived from an EMBL/GenBank/DDBJ whole genome shotgun (WGS) entry which is preliminary data.</text>
</comment>
<feature type="domain" description="HTH marR-type" evidence="1">
    <location>
        <begin position="43"/>
        <end position="177"/>
    </location>
</feature>
<dbReference type="PROSITE" id="PS50995">
    <property type="entry name" value="HTH_MARR_2"/>
    <property type="match status" value="1"/>
</dbReference>
<dbReference type="InterPro" id="IPR036390">
    <property type="entry name" value="WH_DNA-bd_sf"/>
</dbReference>
<evidence type="ECO:0000259" key="1">
    <source>
        <dbReference type="PROSITE" id="PS50995"/>
    </source>
</evidence>
<gene>
    <name evidence="2" type="ORF">GCM10023189_30540</name>
</gene>
<dbReference type="SUPFAM" id="SSF46785">
    <property type="entry name" value="Winged helix' DNA-binding domain"/>
    <property type="match status" value="1"/>
</dbReference>
<protein>
    <recommendedName>
        <fullName evidence="1">HTH marR-type domain-containing protein</fullName>
    </recommendedName>
</protein>